<dbReference type="InterPro" id="IPR031052">
    <property type="entry name" value="FHY3/FAR1"/>
</dbReference>
<keyword evidence="4 6" id="KW-0862">Zinc</keyword>
<keyword evidence="3 5" id="KW-0863">Zinc-finger</keyword>
<comment type="similarity">
    <text evidence="1 6">Belongs to the FHY3/FAR1 family.</text>
</comment>
<dbReference type="PANTHER" id="PTHR31669:SF292">
    <property type="entry name" value="OS02G0262500 PROTEIN"/>
    <property type="match status" value="1"/>
</dbReference>
<dbReference type="GO" id="GO:0005634">
    <property type="term" value="C:nucleus"/>
    <property type="evidence" value="ECO:0007669"/>
    <property type="project" value="UniProtKB-SubCell"/>
</dbReference>
<feature type="compositionally biased region" description="Acidic residues" evidence="7">
    <location>
        <begin position="217"/>
        <end position="227"/>
    </location>
</feature>
<dbReference type="PROSITE" id="PS50966">
    <property type="entry name" value="ZF_SWIM"/>
    <property type="match status" value="1"/>
</dbReference>
<dbReference type="PANTHER" id="PTHR31669">
    <property type="entry name" value="PROTEIN FAR1-RELATED SEQUENCE 10-RELATED"/>
    <property type="match status" value="1"/>
</dbReference>
<evidence type="ECO:0000313" key="9">
    <source>
        <dbReference type="EMBL" id="KAK7257140.1"/>
    </source>
</evidence>
<comment type="function">
    <text evidence="6">Putative transcription activator involved in regulating light control of development.</text>
</comment>
<keyword evidence="10" id="KW-1185">Reference proteome</keyword>
<keyword evidence="2 6" id="KW-0479">Metal-binding</keyword>
<evidence type="ECO:0000256" key="7">
    <source>
        <dbReference type="SAM" id="MobiDB-lite"/>
    </source>
</evidence>
<dbReference type="EMBL" id="JAYWIO010000006">
    <property type="protein sequence ID" value="KAK7257140.1"/>
    <property type="molecule type" value="Genomic_DNA"/>
</dbReference>
<accession>A0AAN9HYI0</accession>
<gene>
    <name evidence="9" type="ORF">RIF29_30897</name>
</gene>
<evidence type="ECO:0000256" key="6">
    <source>
        <dbReference type="RuleBase" id="RU367018"/>
    </source>
</evidence>
<feature type="domain" description="SWIM-type" evidence="8">
    <location>
        <begin position="38"/>
        <end position="74"/>
    </location>
</feature>
<evidence type="ECO:0000259" key="8">
    <source>
        <dbReference type="PROSITE" id="PS50966"/>
    </source>
</evidence>
<keyword evidence="6" id="KW-0539">Nucleus</keyword>
<dbReference type="InterPro" id="IPR007527">
    <property type="entry name" value="Znf_SWIM"/>
</dbReference>
<proteinExistence type="inferred from homology"/>
<evidence type="ECO:0000256" key="2">
    <source>
        <dbReference type="ARBA" id="ARBA00022723"/>
    </source>
</evidence>
<dbReference type="GO" id="GO:0006355">
    <property type="term" value="P:regulation of DNA-templated transcription"/>
    <property type="evidence" value="ECO:0007669"/>
    <property type="project" value="UniProtKB-UniRule"/>
</dbReference>
<reference evidence="9 10" key="1">
    <citation type="submission" date="2024-01" db="EMBL/GenBank/DDBJ databases">
        <title>The genomes of 5 underutilized Papilionoideae crops provide insights into root nodulation and disease resistanc.</title>
        <authorList>
            <person name="Yuan L."/>
        </authorList>
    </citation>
    <scope>NUCLEOTIDE SEQUENCE [LARGE SCALE GENOMIC DNA]</scope>
    <source>
        <strain evidence="9">ZHUSHIDOU_FW_LH</strain>
        <tissue evidence="9">Leaf</tissue>
    </source>
</reference>
<dbReference type="Proteomes" id="UP001372338">
    <property type="component" value="Unassembled WGS sequence"/>
</dbReference>
<evidence type="ECO:0000313" key="10">
    <source>
        <dbReference type="Proteomes" id="UP001372338"/>
    </source>
</evidence>
<evidence type="ECO:0000256" key="5">
    <source>
        <dbReference type="PROSITE-ProRule" id="PRU00325"/>
    </source>
</evidence>
<dbReference type="InterPro" id="IPR006564">
    <property type="entry name" value="Znf_PMZ"/>
</dbReference>
<dbReference type="AlphaFoldDB" id="A0AAN9HYI0"/>
<protein>
    <recommendedName>
        <fullName evidence="6">Protein FAR1-RELATED SEQUENCE</fullName>
    </recommendedName>
</protein>
<evidence type="ECO:0000256" key="1">
    <source>
        <dbReference type="ARBA" id="ARBA00005889"/>
    </source>
</evidence>
<feature type="region of interest" description="Disordered" evidence="7">
    <location>
        <begin position="203"/>
        <end position="238"/>
    </location>
</feature>
<comment type="subcellular location">
    <subcellularLocation>
        <location evidence="6">Nucleus</location>
    </subcellularLocation>
</comment>
<name>A0AAN9HYI0_CROPI</name>
<organism evidence="9 10">
    <name type="scientific">Crotalaria pallida</name>
    <name type="common">Smooth rattlebox</name>
    <name type="synonym">Crotalaria striata</name>
    <dbReference type="NCBI Taxonomy" id="3830"/>
    <lineage>
        <taxon>Eukaryota</taxon>
        <taxon>Viridiplantae</taxon>
        <taxon>Streptophyta</taxon>
        <taxon>Embryophyta</taxon>
        <taxon>Tracheophyta</taxon>
        <taxon>Spermatophyta</taxon>
        <taxon>Magnoliopsida</taxon>
        <taxon>eudicotyledons</taxon>
        <taxon>Gunneridae</taxon>
        <taxon>Pentapetalae</taxon>
        <taxon>rosids</taxon>
        <taxon>fabids</taxon>
        <taxon>Fabales</taxon>
        <taxon>Fabaceae</taxon>
        <taxon>Papilionoideae</taxon>
        <taxon>50 kb inversion clade</taxon>
        <taxon>genistoids sensu lato</taxon>
        <taxon>core genistoids</taxon>
        <taxon>Crotalarieae</taxon>
        <taxon>Crotalaria</taxon>
    </lineage>
</organism>
<evidence type="ECO:0000256" key="4">
    <source>
        <dbReference type="ARBA" id="ARBA00022833"/>
    </source>
</evidence>
<dbReference type="SMART" id="SM00575">
    <property type="entry name" value="ZnF_PMZ"/>
    <property type="match status" value="1"/>
</dbReference>
<evidence type="ECO:0000256" key="3">
    <source>
        <dbReference type="ARBA" id="ARBA00022771"/>
    </source>
</evidence>
<comment type="caution">
    <text evidence="9">The sequence shown here is derived from an EMBL/GenBank/DDBJ whole genome shotgun (WGS) entry which is preliminary data.</text>
</comment>
<sequence>MFREVLFNAATYKVLGSKKLATHVMYVVTDYPDEKGRWHVAYGQNGNLFRCACKRLESYGLPCVHIIVVVMKLNITELPKSIVLSRWTKAAKDGLYQYGSGGEVSGGDSELTRFTAWLHTCRQMCSLAANSLELFNEITDKVLVETESLQGRLIQHSDEIRRTGEAVDGVVSDPKIVRTKGCGAGPSANERKRKQKCSKCRMEGHNRSTCELKGNAMDEEDITEDDFDRGQQASEGVI</sequence>
<dbReference type="GO" id="GO:0008270">
    <property type="term" value="F:zinc ion binding"/>
    <property type="evidence" value="ECO:0007669"/>
    <property type="project" value="UniProtKB-UniRule"/>
</dbReference>